<organism evidence="2 3">
    <name type="scientific">Paramecium primaurelia</name>
    <dbReference type="NCBI Taxonomy" id="5886"/>
    <lineage>
        <taxon>Eukaryota</taxon>
        <taxon>Sar</taxon>
        <taxon>Alveolata</taxon>
        <taxon>Ciliophora</taxon>
        <taxon>Intramacronucleata</taxon>
        <taxon>Oligohymenophorea</taxon>
        <taxon>Peniculida</taxon>
        <taxon>Parameciidae</taxon>
        <taxon>Paramecium</taxon>
    </lineage>
</organism>
<comment type="caution">
    <text evidence="2">The sequence shown here is derived from an EMBL/GenBank/DDBJ whole genome shotgun (WGS) entry which is preliminary data.</text>
</comment>
<comment type="similarity">
    <text evidence="1">Belongs to the FAM154 family.</text>
</comment>
<protein>
    <recommendedName>
        <fullName evidence="4">STOP protein</fullName>
    </recommendedName>
</protein>
<evidence type="ECO:0000313" key="2">
    <source>
        <dbReference type="EMBL" id="CAD8097900.1"/>
    </source>
</evidence>
<dbReference type="InterPro" id="IPR033336">
    <property type="entry name" value="SAXO1/2"/>
</dbReference>
<dbReference type="Proteomes" id="UP000688137">
    <property type="component" value="Unassembled WGS sequence"/>
</dbReference>
<evidence type="ECO:0008006" key="4">
    <source>
        <dbReference type="Google" id="ProtNLM"/>
    </source>
</evidence>
<gene>
    <name evidence="2" type="ORF">PPRIM_AZ9-3.1.T1050092</name>
</gene>
<dbReference type="GO" id="GO:0005856">
    <property type="term" value="C:cytoskeleton"/>
    <property type="evidence" value="ECO:0007669"/>
    <property type="project" value="TreeGrafter"/>
</dbReference>
<dbReference type="PANTHER" id="PTHR31516">
    <property type="entry name" value="STABILIZER OF AXONEMAL MICROTUBULES 2"/>
    <property type="match status" value="1"/>
</dbReference>
<reference evidence="2" key="1">
    <citation type="submission" date="2021-01" db="EMBL/GenBank/DDBJ databases">
        <authorList>
            <consortium name="Genoscope - CEA"/>
            <person name="William W."/>
        </authorList>
    </citation>
    <scope>NUCLEOTIDE SEQUENCE</scope>
</reference>
<sequence length="280" mass="32055">MSEQDYQANSRYSTLQSNNYQSQLLTTHFGKLLDKNEAFFNHLKGDCICGRCICGQCKCPKMLLSNDFKKGQESLYQKDFTTHGKQKQIPLIDHNVTYKSQLPMDINSIQRSTYQAHPDAKPAESLKPEQKVFLIPFSSSSAYRLDYTGGGMSSLKINPPHHPTVVDIPMTTHSTYQDNFYKKPIPREEFLTTANKSSFKSPISPELPFIHQSTNSAFYKPYQTGKLNRIDPEQKVKMIPAFEGQFNSTTQKDFDDKNPKKCPSRVFLNSLYKQKLQQIA</sequence>
<evidence type="ECO:0000256" key="1">
    <source>
        <dbReference type="ARBA" id="ARBA00008738"/>
    </source>
</evidence>
<accession>A0A8S1P4H0</accession>
<keyword evidence="3" id="KW-1185">Reference proteome</keyword>
<dbReference type="GO" id="GO:0008017">
    <property type="term" value="F:microtubule binding"/>
    <property type="evidence" value="ECO:0007669"/>
    <property type="project" value="InterPro"/>
</dbReference>
<dbReference type="PANTHER" id="PTHR31516:SF17">
    <property type="entry name" value="STABILIZER OF AXONEMAL MICROTUBULES 2"/>
    <property type="match status" value="1"/>
</dbReference>
<dbReference type="EMBL" id="CAJJDM010000108">
    <property type="protein sequence ID" value="CAD8097900.1"/>
    <property type="molecule type" value="Genomic_DNA"/>
</dbReference>
<proteinExistence type="inferred from homology"/>
<dbReference type="OMA" id="THGKQKQ"/>
<name>A0A8S1P4H0_PARPR</name>
<evidence type="ECO:0000313" key="3">
    <source>
        <dbReference type="Proteomes" id="UP000688137"/>
    </source>
</evidence>
<dbReference type="AlphaFoldDB" id="A0A8S1P4H0"/>